<gene>
    <name evidence="1" type="ORF">ZEAMMB73_Zm00001d021573</name>
</gene>
<evidence type="ECO:0000313" key="1">
    <source>
        <dbReference type="EMBL" id="ONM57545.1"/>
    </source>
</evidence>
<sequence>MLSLFCHAGRTHLASSPIHSPICVSSVVCARSRRLPLSCSVA</sequence>
<accession>A0A1D6ICF5</accession>
<reference evidence="1" key="1">
    <citation type="submission" date="2015-12" db="EMBL/GenBank/DDBJ databases">
        <title>Update maize B73 reference genome by single molecule sequencing technologies.</title>
        <authorList>
            <consortium name="Maize Genome Sequencing Project"/>
            <person name="Ware D."/>
        </authorList>
    </citation>
    <scope>NUCLEOTIDE SEQUENCE [LARGE SCALE GENOMIC DNA]</scope>
    <source>
        <tissue evidence="1">Seedling</tissue>
    </source>
</reference>
<proteinExistence type="predicted"/>
<protein>
    <submittedName>
        <fullName evidence="1">SBP domain containing protein</fullName>
    </submittedName>
</protein>
<organism evidence="1">
    <name type="scientific">Zea mays</name>
    <name type="common">Maize</name>
    <dbReference type="NCBI Taxonomy" id="4577"/>
    <lineage>
        <taxon>Eukaryota</taxon>
        <taxon>Viridiplantae</taxon>
        <taxon>Streptophyta</taxon>
        <taxon>Embryophyta</taxon>
        <taxon>Tracheophyta</taxon>
        <taxon>Spermatophyta</taxon>
        <taxon>Magnoliopsida</taxon>
        <taxon>Liliopsida</taxon>
        <taxon>Poales</taxon>
        <taxon>Poaceae</taxon>
        <taxon>PACMAD clade</taxon>
        <taxon>Panicoideae</taxon>
        <taxon>Andropogonodae</taxon>
        <taxon>Andropogoneae</taxon>
        <taxon>Tripsacinae</taxon>
        <taxon>Zea</taxon>
    </lineage>
</organism>
<dbReference type="AlphaFoldDB" id="A0A1D6ICF5"/>
<dbReference type="EMBL" id="CM007650">
    <property type="protein sequence ID" value="ONM57545.1"/>
    <property type="molecule type" value="Genomic_DNA"/>
</dbReference>
<name>A0A1D6ICF5_MAIZE</name>